<evidence type="ECO:0000313" key="3">
    <source>
        <dbReference type="Proteomes" id="UP000077271"/>
    </source>
</evidence>
<gene>
    <name evidence="2" type="ORF">AWH48_09745</name>
</gene>
<dbReference type="OrthoDB" id="9812429at2"/>
<proteinExistence type="predicted"/>
<feature type="domain" description="Putative amidase" evidence="1">
    <location>
        <begin position="2"/>
        <end position="145"/>
    </location>
</feature>
<dbReference type="Proteomes" id="UP000077271">
    <property type="component" value="Unassembled WGS sequence"/>
</dbReference>
<reference evidence="2 3" key="1">
    <citation type="submission" date="2016-01" db="EMBL/GenBank/DDBJ databases">
        <title>Investigation of taxonomic status of Bacillus aminovorans.</title>
        <authorList>
            <person name="Verma A."/>
            <person name="Pal Y."/>
            <person name="Krishnamurthi S."/>
        </authorList>
    </citation>
    <scope>NUCLEOTIDE SEQUENCE [LARGE SCALE GENOMIC DNA]</scope>
    <source>
        <strain evidence="2 3">DSM 4337</strain>
    </source>
</reference>
<evidence type="ECO:0000313" key="2">
    <source>
        <dbReference type="EMBL" id="OAH53558.1"/>
    </source>
</evidence>
<protein>
    <submittedName>
        <fullName evidence="2">Amidase</fullName>
    </submittedName>
</protein>
<dbReference type="EMBL" id="LQWZ01000035">
    <property type="protein sequence ID" value="OAH53558.1"/>
    <property type="molecule type" value="Genomic_DNA"/>
</dbReference>
<dbReference type="RefSeq" id="WP_018392131.1">
    <property type="nucleotide sequence ID" value="NZ_LQWZ01000035.1"/>
</dbReference>
<name>A0A177KJI1_9BACI</name>
<dbReference type="PANTHER" id="PTHR40032">
    <property type="entry name" value="EXPORTED PROTEIN-RELATED"/>
    <property type="match status" value="1"/>
</dbReference>
<comment type="caution">
    <text evidence="2">The sequence shown here is derived from an EMBL/GenBank/DDBJ whole genome shotgun (WGS) entry which is preliminary data.</text>
</comment>
<organism evidence="2 3">
    <name type="scientific">Domibacillus aminovorans</name>
    <dbReference type="NCBI Taxonomy" id="29332"/>
    <lineage>
        <taxon>Bacteria</taxon>
        <taxon>Bacillati</taxon>
        <taxon>Bacillota</taxon>
        <taxon>Bacilli</taxon>
        <taxon>Bacillales</taxon>
        <taxon>Bacillaceae</taxon>
        <taxon>Domibacillus</taxon>
    </lineage>
</organism>
<dbReference type="AlphaFoldDB" id="A0A177KJI1"/>
<sequence>MYNREKAVAYAQQWWNSYNPAFPRFEVDCTNYISQCLLAGGAPQRGYPHREKGWWVAGGTWSFSWSVSHSLRWYLEGSKHGLKAKKVSSLDQLQLGDVIFYDFTGDGRMDHSTIVTSKSGGVPFVNAHTNNSRNRHWSYTSSPAYTPAIKYLFFHIEDNMSL</sequence>
<dbReference type="InterPro" id="IPR024301">
    <property type="entry name" value="Amidase_6"/>
</dbReference>
<accession>A0A177KJI1</accession>
<dbReference type="Pfam" id="PF12671">
    <property type="entry name" value="Amidase_6"/>
    <property type="match status" value="1"/>
</dbReference>
<dbReference type="PANTHER" id="PTHR40032:SF1">
    <property type="entry name" value="EXPORTED PROTEIN"/>
    <property type="match status" value="1"/>
</dbReference>
<evidence type="ECO:0000259" key="1">
    <source>
        <dbReference type="Pfam" id="PF12671"/>
    </source>
</evidence>